<keyword evidence="2" id="KW-1185">Reference proteome</keyword>
<dbReference type="AlphaFoldDB" id="A0A226DST6"/>
<protein>
    <submittedName>
        <fullName evidence="1">Uncharacterized protein</fullName>
    </submittedName>
</protein>
<gene>
    <name evidence="1" type="ORF">Fcan01_17199</name>
</gene>
<reference evidence="1 2" key="1">
    <citation type="submission" date="2015-12" db="EMBL/GenBank/DDBJ databases">
        <title>The genome of Folsomia candida.</title>
        <authorList>
            <person name="Faddeeva A."/>
            <person name="Derks M.F."/>
            <person name="Anvar Y."/>
            <person name="Smit S."/>
            <person name="Van Straalen N."/>
            <person name="Roelofs D."/>
        </authorList>
    </citation>
    <scope>NUCLEOTIDE SEQUENCE [LARGE SCALE GENOMIC DNA]</scope>
    <source>
        <strain evidence="1 2">VU population</strain>
        <tissue evidence="1">Whole body</tissue>
    </source>
</reference>
<name>A0A226DST6_FOLCA</name>
<sequence length="287" mass="31949">MVRKGQNYLETPFQRAPRGVREIELGHRVQNWFDRDFLDPGIVEMLETKPLKSLWLALSHGMNQTTATDYGGAKRTITWDTIRGGGGIGAEPLGLPIRVCLILPPPINQFSHADYSLSFFTIILLSPPISISRFQFGSHPTSIQEIRRFKRKPDESLVHPGTQLIYGERGFEHPDTPPSHSAPCPENNELFPTLSPRVANTTNIEKRILLSTFKIVLSDPRSHSSDRQVIVLASFPHPRPPPPAGIFYADESELITGLQPSPLALPPAISTLETPHQPVQLRSIPSI</sequence>
<dbReference type="EMBL" id="LNIX01000012">
    <property type="protein sequence ID" value="OXA48283.1"/>
    <property type="molecule type" value="Genomic_DNA"/>
</dbReference>
<accession>A0A226DST6</accession>
<organism evidence="1 2">
    <name type="scientific">Folsomia candida</name>
    <name type="common">Springtail</name>
    <dbReference type="NCBI Taxonomy" id="158441"/>
    <lineage>
        <taxon>Eukaryota</taxon>
        <taxon>Metazoa</taxon>
        <taxon>Ecdysozoa</taxon>
        <taxon>Arthropoda</taxon>
        <taxon>Hexapoda</taxon>
        <taxon>Collembola</taxon>
        <taxon>Entomobryomorpha</taxon>
        <taxon>Isotomoidea</taxon>
        <taxon>Isotomidae</taxon>
        <taxon>Proisotominae</taxon>
        <taxon>Folsomia</taxon>
    </lineage>
</organism>
<evidence type="ECO:0000313" key="2">
    <source>
        <dbReference type="Proteomes" id="UP000198287"/>
    </source>
</evidence>
<proteinExistence type="predicted"/>
<dbReference type="Proteomes" id="UP000198287">
    <property type="component" value="Unassembled WGS sequence"/>
</dbReference>
<comment type="caution">
    <text evidence="1">The sequence shown here is derived from an EMBL/GenBank/DDBJ whole genome shotgun (WGS) entry which is preliminary data.</text>
</comment>
<evidence type="ECO:0000313" key="1">
    <source>
        <dbReference type="EMBL" id="OXA48283.1"/>
    </source>
</evidence>